<dbReference type="RefSeq" id="WP_371729971.1">
    <property type="nucleotide sequence ID" value="NZ_JBGOOT010000003.1"/>
</dbReference>
<proteinExistence type="inferred from homology"/>
<dbReference type="PROSITE" id="PS00211">
    <property type="entry name" value="ABC_TRANSPORTER_1"/>
    <property type="match status" value="1"/>
</dbReference>
<evidence type="ECO:0000256" key="2">
    <source>
        <dbReference type="ARBA" id="ARBA00022448"/>
    </source>
</evidence>
<evidence type="ECO:0000256" key="4">
    <source>
        <dbReference type="ARBA" id="ARBA00022840"/>
    </source>
</evidence>
<accession>A0ABV4M4P2</accession>
<dbReference type="PROSITE" id="PS50893">
    <property type="entry name" value="ABC_TRANSPORTER_2"/>
    <property type="match status" value="1"/>
</dbReference>
<keyword evidence="4 6" id="KW-0067">ATP-binding</keyword>
<evidence type="ECO:0000256" key="1">
    <source>
        <dbReference type="ARBA" id="ARBA00005417"/>
    </source>
</evidence>
<dbReference type="Pfam" id="PF00005">
    <property type="entry name" value="ABC_tran"/>
    <property type="match status" value="1"/>
</dbReference>
<dbReference type="PANTHER" id="PTHR42788">
    <property type="entry name" value="TAURINE IMPORT ATP-BINDING PROTEIN-RELATED"/>
    <property type="match status" value="1"/>
</dbReference>
<dbReference type="InterPro" id="IPR017871">
    <property type="entry name" value="ABC_transporter-like_CS"/>
</dbReference>
<name>A0ABV4M4P2_9VIBR</name>
<comment type="caution">
    <text evidence="6">The sequence shown here is derived from an EMBL/GenBank/DDBJ whole genome shotgun (WGS) entry which is preliminary data.</text>
</comment>
<dbReference type="Gene3D" id="3.40.50.300">
    <property type="entry name" value="P-loop containing nucleotide triphosphate hydrolases"/>
    <property type="match status" value="1"/>
</dbReference>
<keyword evidence="2" id="KW-0813">Transport</keyword>
<keyword evidence="7" id="KW-1185">Reference proteome</keyword>
<dbReference type="SMART" id="SM00382">
    <property type="entry name" value="AAA"/>
    <property type="match status" value="1"/>
</dbReference>
<dbReference type="Proteomes" id="UP001569153">
    <property type="component" value="Unassembled WGS sequence"/>
</dbReference>
<protein>
    <submittedName>
        <fullName evidence="6">ABC transporter ATP-binding protein</fullName>
    </submittedName>
</protein>
<sequence length="282" mass="31475">MMSVNMQDAPAQASLNRSVLSVEPGEWLDIISGYLRYRDSEQPIISRLNMRMPIKQWTCILGRSGCGKSSLLRYLAGLLEGKAEWRGELKLCGKDKASQAIAIDGHIAYMAQQDLLMPWLSVLDNVLLSDKFGSSAFEHQQAKALDLLNRVGLAGKAQLLPQQLSGGMRQRVALARTLMQDKPIVLMDEPFSALDAVTRYRLQNLAYELLSDKTVVLITHDPQEAIRLAHQLYIIQGTPAFAQSLNIADILSVPDSEMPRKFDSNCAQLQQCIIDQLESDYE</sequence>
<dbReference type="InterPro" id="IPR003593">
    <property type="entry name" value="AAA+_ATPase"/>
</dbReference>
<dbReference type="SUPFAM" id="SSF52540">
    <property type="entry name" value="P-loop containing nucleoside triphosphate hydrolases"/>
    <property type="match status" value="1"/>
</dbReference>
<reference evidence="6 7" key="1">
    <citation type="submission" date="2024-06" db="EMBL/GenBank/DDBJ databases">
        <authorList>
            <person name="Steensen K."/>
            <person name="Seneca J."/>
            <person name="Bartlau N."/>
            <person name="Yu A.X."/>
            <person name="Polz M.F."/>
        </authorList>
    </citation>
    <scope>NUCLEOTIDE SEQUENCE [LARGE SCALE GENOMIC DNA]</scope>
    <source>
        <strain evidence="6 7">FF146</strain>
    </source>
</reference>
<dbReference type="InterPro" id="IPR050166">
    <property type="entry name" value="ABC_transporter_ATP-bind"/>
</dbReference>
<evidence type="ECO:0000259" key="5">
    <source>
        <dbReference type="PROSITE" id="PS50893"/>
    </source>
</evidence>
<dbReference type="EMBL" id="JBGOOT010000003">
    <property type="protein sequence ID" value="MEZ8194492.1"/>
    <property type="molecule type" value="Genomic_DNA"/>
</dbReference>
<evidence type="ECO:0000313" key="7">
    <source>
        <dbReference type="Proteomes" id="UP001569153"/>
    </source>
</evidence>
<dbReference type="PANTHER" id="PTHR42788:SF19">
    <property type="entry name" value="ALIPHATIC SULFONATES IMPORT ATP-BINDING PROTEIN SSUB 2"/>
    <property type="match status" value="1"/>
</dbReference>
<organism evidence="6 7">
    <name type="scientific">Vibrio cortegadensis</name>
    <dbReference type="NCBI Taxonomy" id="1328770"/>
    <lineage>
        <taxon>Bacteria</taxon>
        <taxon>Pseudomonadati</taxon>
        <taxon>Pseudomonadota</taxon>
        <taxon>Gammaproteobacteria</taxon>
        <taxon>Vibrionales</taxon>
        <taxon>Vibrionaceae</taxon>
        <taxon>Vibrio</taxon>
    </lineage>
</organism>
<dbReference type="GO" id="GO:0005524">
    <property type="term" value="F:ATP binding"/>
    <property type="evidence" value="ECO:0007669"/>
    <property type="project" value="UniProtKB-KW"/>
</dbReference>
<evidence type="ECO:0000313" key="6">
    <source>
        <dbReference type="EMBL" id="MEZ8194492.1"/>
    </source>
</evidence>
<keyword evidence="3" id="KW-0547">Nucleotide-binding</keyword>
<feature type="domain" description="ABC transporter" evidence="5">
    <location>
        <begin position="28"/>
        <end position="262"/>
    </location>
</feature>
<evidence type="ECO:0000256" key="3">
    <source>
        <dbReference type="ARBA" id="ARBA00022741"/>
    </source>
</evidence>
<comment type="similarity">
    <text evidence="1">Belongs to the ABC transporter superfamily.</text>
</comment>
<dbReference type="InterPro" id="IPR003439">
    <property type="entry name" value="ABC_transporter-like_ATP-bd"/>
</dbReference>
<gene>
    <name evidence="6" type="ORF">ACED38_06260</name>
</gene>
<dbReference type="InterPro" id="IPR027417">
    <property type="entry name" value="P-loop_NTPase"/>
</dbReference>